<feature type="transmembrane region" description="Helical" evidence="9">
    <location>
        <begin position="262"/>
        <end position="284"/>
    </location>
</feature>
<feature type="transmembrane region" description="Helical" evidence="9">
    <location>
        <begin position="146"/>
        <end position="166"/>
    </location>
</feature>
<dbReference type="NCBIfam" id="TIGR02138">
    <property type="entry name" value="phosphate_pstC"/>
    <property type="match status" value="1"/>
</dbReference>
<keyword evidence="8 9" id="KW-0472">Membrane</keyword>
<evidence type="ECO:0000313" key="12">
    <source>
        <dbReference type="EMBL" id="MBE6511470.1"/>
    </source>
</evidence>
<evidence type="ECO:0000256" key="6">
    <source>
        <dbReference type="ARBA" id="ARBA00022692"/>
    </source>
</evidence>
<evidence type="ECO:0000256" key="10">
    <source>
        <dbReference type="RuleBase" id="RU363054"/>
    </source>
</evidence>
<evidence type="ECO:0000313" key="13">
    <source>
        <dbReference type="Proteomes" id="UP000713479"/>
    </source>
</evidence>
<protein>
    <recommendedName>
        <fullName evidence="10">Phosphate transport system permease protein</fullName>
    </recommendedName>
</protein>
<dbReference type="EMBL" id="SUTF01000017">
    <property type="protein sequence ID" value="MBE6511470.1"/>
    <property type="molecule type" value="Genomic_DNA"/>
</dbReference>
<dbReference type="AlphaFoldDB" id="A0A8T3VNF6"/>
<dbReference type="InterPro" id="IPR035906">
    <property type="entry name" value="MetI-like_sf"/>
</dbReference>
<evidence type="ECO:0000256" key="8">
    <source>
        <dbReference type="ARBA" id="ARBA00023136"/>
    </source>
</evidence>
<comment type="similarity">
    <text evidence="2 10">Belongs to the binding-protein-dependent transport system permease family. CysTW subfamily.</text>
</comment>
<feature type="transmembrane region" description="Helical" evidence="9">
    <location>
        <begin position="196"/>
        <end position="217"/>
    </location>
</feature>
<feature type="transmembrane region" description="Helical" evidence="9">
    <location>
        <begin position="109"/>
        <end position="134"/>
    </location>
</feature>
<dbReference type="GO" id="GO:0005315">
    <property type="term" value="F:phosphate transmembrane transporter activity"/>
    <property type="evidence" value="ECO:0007669"/>
    <property type="project" value="InterPro"/>
</dbReference>
<evidence type="ECO:0000259" key="11">
    <source>
        <dbReference type="PROSITE" id="PS50928"/>
    </source>
</evidence>
<dbReference type="PANTHER" id="PTHR30425:SF1">
    <property type="entry name" value="PHOSPHATE TRANSPORT SYSTEM PERMEASE PROTEIN PSTC"/>
    <property type="match status" value="1"/>
</dbReference>
<dbReference type="PROSITE" id="PS50928">
    <property type="entry name" value="ABC_TM1"/>
    <property type="match status" value="1"/>
</dbReference>
<keyword evidence="5 10" id="KW-0592">Phosphate transport</keyword>
<evidence type="ECO:0000256" key="9">
    <source>
        <dbReference type="RuleBase" id="RU363032"/>
    </source>
</evidence>
<organism evidence="12 13">
    <name type="scientific">Methanobrevibacter millerae</name>
    <dbReference type="NCBI Taxonomy" id="230361"/>
    <lineage>
        <taxon>Archaea</taxon>
        <taxon>Methanobacteriati</taxon>
        <taxon>Methanobacteriota</taxon>
        <taxon>Methanomada group</taxon>
        <taxon>Methanobacteria</taxon>
        <taxon>Methanobacteriales</taxon>
        <taxon>Methanobacteriaceae</taxon>
        <taxon>Methanobrevibacter</taxon>
    </lineage>
</organism>
<keyword evidence="3 9" id="KW-0813">Transport</keyword>
<dbReference type="PANTHER" id="PTHR30425">
    <property type="entry name" value="PHOSPHATE TRANSPORT SYSTEM PERMEASE PROTEIN PST"/>
    <property type="match status" value="1"/>
</dbReference>
<accession>A0A8T3VNF6</accession>
<comment type="caution">
    <text evidence="12">The sequence shown here is derived from an EMBL/GenBank/DDBJ whole genome shotgun (WGS) entry which is preliminary data.</text>
</comment>
<proteinExistence type="inferred from homology"/>
<dbReference type="InterPro" id="IPR051124">
    <property type="entry name" value="Phosphate_Transport_Permease"/>
</dbReference>
<feature type="transmembrane region" description="Helical" evidence="9">
    <location>
        <begin position="20"/>
        <end position="39"/>
    </location>
</feature>
<evidence type="ECO:0000256" key="3">
    <source>
        <dbReference type="ARBA" id="ARBA00022448"/>
    </source>
</evidence>
<reference evidence="12" key="1">
    <citation type="submission" date="2019-04" db="EMBL/GenBank/DDBJ databases">
        <title>Evolution of Biomass-Degrading Anaerobic Consortia Revealed by Metagenomics.</title>
        <authorList>
            <person name="Peng X."/>
        </authorList>
    </citation>
    <scope>NUCLEOTIDE SEQUENCE</scope>
    <source>
        <strain evidence="12">SIG13</strain>
    </source>
</reference>
<dbReference type="Pfam" id="PF00528">
    <property type="entry name" value="BPD_transp_1"/>
    <property type="match status" value="1"/>
</dbReference>
<dbReference type="InterPro" id="IPR011864">
    <property type="entry name" value="Phosphate_PstC"/>
</dbReference>
<comment type="subcellular location">
    <subcellularLocation>
        <location evidence="1 9">Cell membrane</location>
        <topology evidence="1 9">Multi-pass membrane protein</topology>
    </subcellularLocation>
</comment>
<keyword evidence="7 9" id="KW-1133">Transmembrane helix</keyword>
<feature type="transmembrane region" description="Helical" evidence="9">
    <location>
        <begin position="72"/>
        <end position="97"/>
    </location>
</feature>
<keyword evidence="6 9" id="KW-0812">Transmembrane</keyword>
<dbReference type="GO" id="GO:0006817">
    <property type="term" value="P:phosphate ion transport"/>
    <property type="evidence" value="ECO:0007669"/>
    <property type="project" value="UniProtKB-KW"/>
</dbReference>
<gene>
    <name evidence="12" type="primary">pstC</name>
    <name evidence="12" type="ORF">E7Z74_09500</name>
</gene>
<dbReference type="SUPFAM" id="SSF161098">
    <property type="entry name" value="MetI-like"/>
    <property type="match status" value="1"/>
</dbReference>
<evidence type="ECO:0000256" key="7">
    <source>
        <dbReference type="ARBA" id="ARBA00022989"/>
    </source>
</evidence>
<dbReference type="InterPro" id="IPR000515">
    <property type="entry name" value="MetI-like"/>
</dbReference>
<dbReference type="GO" id="GO:0005886">
    <property type="term" value="C:plasma membrane"/>
    <property type="evidence" value="ECO:0007669"/>
    <property type="project" value="UniProtKB-SubCell"/>
</dbReference>
<evidence type="ECO:0000256" key="4">
    <source>
        <dbReference type="ARBA" id="ARBA00022475"/>
    </source>
</evidence>
<dbReference type="Gene3D" id="1.10.3720.10">
    <property type="entry name" value="MetI-like"/>
    <property type="match status" value="1"/>
</dbReference>
<sequence length="290" mass="31591">MKTESLEVSDLKEKLIEKGLLSITLISVMMILLIIIFLLSEAVPAFNQFGMIEIFLNHQWIPDLNLFGIMPMFISSLLVSFLALVLAVPLSIATAIYIEELSSMKVKELFKPVIQTLSGIPSVVYGFFGLTVLVPFIRDYVGGDGFSILAASIVLAIMILPTIITLSQDAIRNVPFEYKQASLGLGASHFQTISKIIIPAALPGILTGIILGFGRAIGETLAVLMVVGNVAQIPSSVLDPVRTLTSNIALEMAYAMDIHYNMLFVNGVTLFAIIVVLMALTNYIQHKWGC</sequence>
<evidence type="ECO:0000256" key="5">
    <source>
        <dbReference type="ARBA" id="ARBA00022592"/>
    </source>
</evidence>
<evidence type="ECO:0000256" key="1">
    <source>
        <dbReference type="ARBA" id="ARBA00004651"/>
    </source>
</evidence>
<evidence type="ECO:0000256" key="2">
    <source>
        <dbReference type="ARBA" id="ARBA00007069"/>
    </source>
</evidence>
<comment type="function">
    <text evidence="10">Part of the binding-protein-dependent transport system for phosphate; probably responsible for the translocation of the substrate across the membrane.</text>
</comment>
<keyword evidence="4 10" id="KW-1003">Cell membrane</keyword>
<name>A0A8T3VNF6_9EURY</name>
<dbReference type="Proteomes" id="UP000713479">
    <property type="component" value="Unassembled WGS sequence"/>
</dbReference>
<feature type="domain" description="ABC transmembrane type-1" evidence="11">
    <location>
        <begin position="73"/>
        <end position="281"/>
    </location>
</feature>
<dbReference type="CDD" id="cd06261">
    <property type="entry name" value="TM_PBP2"/>
    <property type="match status" value="1"/>
</dbReference>